<accession>A0A160V955</accession>
<dbReference type="InterPro" id="IPR008920">
    <property type="entry name" value="TF_FadR/GntR_C"/>
</dbReference>
<dbReference type="SUPFAM" id="SSF48008">
    <property type="entry name" value="GntR ligand-binding domain-like"/>
    <property type="match status" value="1"/>
</dbReference>
<dbReference type="CDD" id="cd07377">
    <property type="entry name" value="WHTH_GntR"/>
    <property type="match status" value="1"/>
</dbReference>
<proteinExistence type="predicted"/>
<dbReference type="Pfam" id="PF07729">
    <property type="entry name" value="FCD"/>
    <property type="match status" value="1"/>
</dbReference>
<dbReference type="SMART" id="SM00345">
    <property type="entry name" value="HTH_GNTR"/>
    <property type="match status" value="1"/>
</dbReference>
<dbReference type="SUPFAM" id="SSF46785">
    <property type="entry name" value="Winged helix' DNA-binding domain"/>
    <property type="match status" value="1"/>
</dbReference>
<name>A0A160V955_9ZZZZ</name>
<dbReference type="InterPro" id="IPR011711">
    <property type="entry name" value="GntR_C"/>
</dbReference>
<evidence type="ECO:0000259" key="4">
    <source>
        <dbReference type="PROSITE" id="PS50949"/>
    </source>
</evidence>
<dbReference type="InterPro" id="IPR036390">
    <property type="entry name" value="WH_DNA-bd_sf"/>
</dbReference>
<feature type="domain" description="HTH gntR-type" evidence="4">
    <location>
        <begin position="11"/>
        <end position="79"/>
    </location>
</feature>
<keyword evidence="3" id="KW-0804">Transcription</keyword>
<dbReference type="SMART" id="SM00895">
    <property type="entry name" value="FCD"/>
    <property type="match status" value="1"/>
</dbReference>
<protein>
    <submittedName>
        <fullName evidence="5">Transcriptional regulator, GntR family</fullName>
    </submittedName>
</protein>
<dbReference type="Pfam" id="PF00392">
    <property type="entry name" value="GntR"/>
    <property type="match status" value="1"/>
</dbReference>
<keyword evidence="1" id="KW-0805">Transcription regulation</keyword>
<reference evidence="5" key="1">
    <citation type="submission" date="2015-10" db="EMBL/GenBank/DDBJ databases">
        <authorList>
            <person name="Gilbert D.G."/>
        </authorList>
    </citation>
    <scope>NUCLEOTIDE SEQUENCE</scope>
</reference>
<dbReference type="PANTHER" id="PTHR43537:SF5">
    <property type="entry name" value="UXU OPERON TRANSCRIPTIONAL REGULATOR"/>
    <property type="match status" value="1"/>
</dbReference>
<dbReference type="GO" id="GO:0003677">
    <property type="term" value="F:DNA binding"/>
    <property type="evidence" value="ECO:0007669"/>
    <property type="project" value="UniProtKB-KW"/>
</dbReference>
<dbReference type="InterPro" id="IPR036388">
    <property type="entry name" value="WH-like_DNA-bd_sf"/>
</dbReference>
<dbReference type="GO" id="GO:0003700">
    <property type="term" value="F:DNA-binding transcription factor activity"/>
    <property type="evidence" value="ECO:0007669"/>
    <property type="project" value="InterPro"/>
</dbReference>
<evidence type="ECO:0000256" key="1">
    <source>
        <dbReference type="ARBA" id="ARBA00023015"/>
    </source>
</evidence>
<evidence type="ECO:0000256" key="3">
    <source>
        <dbReference type="ARBA" id="ARBA00023163"/>
    </source>
</evidence>
<dbReference type="EMBL" id="FAXA01000271">
    <property type="protein sequence ID" value="CUV02564.1"/>
    <property type="molecule type" value="Genomic_DNA"/>
</dbReference>
<evidence type="ECO:0000313" key="5">
    <source>
        <dbReference type="EMBL" id="CUV02564.1"/>
    </source>
</evidence>
<dbReference type="Gene3D" id="1.10.10.10">
    <property type="entry name" value="Winged helix-like DNA-binding domain superfamily/Winged helix DNA-binding domain"/>
    <property type="match status" value="1"/>
</dbReference>
<gene>
    <name evidence="5" type="ORF">MGWOODY_Clf333</name>
</gene>
<sequence length="241" mass="26485">MQAGLRNFQGQRLHESIVEQFHTLIQDGSLEHGVKLPSERVLAEQLKVSRSSVREAIRTLELQGLVVSKHGSGTFVNTQSLDAVTTLMTSSLGVGLDALEAQLHDIFEVRHLLEPQLAALAAQRATPEDVERLSSILVEQQRQIMEGETGVDADTEFHFALATATHNTALVKVVSAVEDVLRQSRDQTLQQPGRSQRSLDSHRDILDMVRAGDHMGARSAMEHHLTAVEPSAVYPYAVTSN</sequence>
<dbReference type="InterPro" id="IPR000524">
    <property type="entry name" value="Tscrpt_reg_HTH_GntR"/>
</dbReference>
<keyword evidence="2" id="KW-0238">DNA-binding</keyword>
<dbReference type="PRINTS" id="PR00035">
    <property type="entry name" value="HTHGNTR"/>
</dbReference>
<evidence type="ECO:0000256" key="2">
    <source>
        <dbReference type="ARBA" id="ARBA00023125"/>
    </source>
</evidence>
<dbReference type="PANTHER" id="PTHR43537">
    <property type="entry name" value="TRANSCRIPTIONAL REGULATOR, GNTR FAMILY"/>
    <property type="match status" value="1"/>
</dbReference>
<dbReference type="AlphaFoldDB" id="A0A160V955"/>
<dbReference type="Gene3D" id="1.20.120.530">
    <property type="entry name" value="GntR ligand-binding domain-like"/>
    <property type="match status" value="1"/>
</dbReference>
<dbReference type="PROSITE" id="PS50949">
    <property type="entry name" value="HTH_GNTR"/>
    <property type="match status" value="1"/>
</dbReference>
<organism evidence="5">
    <name type="scientific">hydrothermal vent metagenome</name>
    <dbReference type="NCBI Taxonomy" id="652676"/>
    <lineage>
        <taxon>unclassified sequences</taxon>
        <taxon>metagenomes</taxon>
        <taxon>ecological metagenomes</taxon>
    </lineage>
</organism>